<dbReference type="Gene3D" id="3.30.565.10">
    <property type="entry name" value="Histidine kinase-like ATPase, C-terminal domain"/>
    <property type="match status" value="1"/>
</dbReference>
<evidence type="ECO:0000256" key="9">
    <source>
        <dbReference type="ARBA" id="ARBA00023012"/>
    </source>
</evidence>
<name>A0ABP8K5L5_9BACT</name>
<evidence type="ECO:0000256" key="5">
    <source>
        <dbReference type="ARBA" id="ARBA00022679"/>
    </source>
</evidence>
<keyword evidence="5" id="KW-0808">Transferase</keyword>
<feature type="domain" description="HAMP" evidence="13">
    <location>
        <begin position="179"/>
        <end position="232"/>
    </location>
</feature>
<keyword evidence="4" id="KW-0597">Phosphoprotein</keyword>
<evidence type="ECO:0000256" key="1">
    <source>
        <dbReference type="ARBA" id="ARBA00000085"/>
    </source>
</evidence>
<protein>
    <recommendedName>
        <fullName evidence="3">histidine kinase</fullName>
        <ecNumber evidence="3">2.7.13.3</ecNumber>
    </recommendedName>
</protein>
<dbReference type="EMBL" id="BAABHB010000002">
    <property type="protein sequence ID" value="GAA4400541.1"/>
    <property type="molecule type" value="Genomic_DNA"/>
</dbReference>
<dbReference type="PROSITE" id="PS50109">
    <property type="entry name" value="HIS_KIN"/>
    <property type="match status" value="1"/>
</dbReference>
<reference evidence="15" key="1">
    <citation type="journal article" date="2019" name="Int. J. Syst. Evol. Microbiol.">
        <title>The Global Catalogue of Microorganisms (GCM) 10K type strain sequencing project: providing services to taxonomists for standard genome sequencing and annotation.</title>
        <authorList>
            <consortium name="The Broad Institute Genomics Platform"/>
            <consortium name="The Broad Institute Genome Sequencing Center for Infectious Disease"/>
            <person name="Wu L."/>
            <person name="Ma J."/>
        </authorList>
    </citation>
    <scope>NUCLEOTIDE SEQUENCE [LARGE SCALE GENOMIC DNA]</scope>
    <source>
        <strain evidence="15">JCM 17925</strain>
    </source>
</reference>
<evidence type="ECO:0000256" key="6">
    <source>
        <dbReference type="ARBA" id="ARBA00022692"/>
    </source>
</evidence>
<proteinExistence type="predicted"/>
<dbReference type="EC" id="2.7.13.3" evidence="3"/>
<dbReference type="Gene3D" id="1.10.287.130">
    <property type="match status" value="1"/>
</dbReference>
<keyword evidence="9" id="KW-0902">Two-component regulatory system</keyword>
<dbReference type="Pfam" id="PF00512">
    <property type="entry name" value="HisKA"/>
    <property type="match status" value="1"/>
</dbReference>
<dbReference type="SUPFAM" id="SSF47384">
    <property type="entry name" value="Homodimeric domain of signal transducing histidine kinase"/>
    <property type="match status" value="1"/>
</dbReference>
<evidence type="ECO:0000256" key="7">
    <source>
        <dbReference type="ARBA" id="ARBA00022777"/>
    </source>
</evidence>
<dbReference type="Proteomes" id="UP001500936">
    <property type="component" value="Unassembled WGS sequence"/>
</dbReference>
<comment type="subcellular location">
    <subcellularLocation>
        <location evidence="2">Membrane</location>
    </subcellularLocation>
</comment>
<comment type="caution">
    <text evidence="14">The sequence shown here is derived from an EMBL/GenBank/DDBJ whole genome shotgun (WGS) entry which is preliminary data.</text>
</comment>
<keyword evidence="6 11" id="KW-0812">Transmembrane</keyword>
<dbReference type="SMART" id="SM00387">
    <property type="entry name" value="HATPase_c"/>
    <property type="match status" value="1"/>
</dbReference>
<evidence type="ECO:0000256" key="2">
    <source>
        <dbReference type="ARBA" id="ARBA00004370"/>
    </source>
</evidence>
<dbReference type="CDD" id="cd00082">
    <property type="entry name" value="HisKA"/>
    <property type="match status" value="1"/>
</dbReference>
<evidence type="ECO:0000256" key="4">
    <source>
        <dbReference type="ARBA" id="ARBA00022553"/>
    </source>
</evidence>
<evidence type="ECO:0000259" key="13">
    <source>
        <dbReference type="PROSITE" id="PS50885"/>
    </source>
</evidence>
<evidence type="ECO:0000256" key="11">
    <source>
        <dbReference type="SAM" id="Phobius"/>
    </source>
</evidence>
<evidence type="ECO:0000259" key="12">
    <source>
        <dbReference type="PROSITE" id="PS50109"/>
    </source>
</evidence>
<keyword evidence="10 11" id="KW-0472">Membrane</keyword>
<dbReference type="InterPro" id="IPR004358">
    <property type="entry name" value="Sig_transdc_His_kin-like_C"/>
</dbReference>
<dbReference type="InterPro" id="IPR050428">
    <property type="entry name" value="TCS_sensor_his_kinase"/>
</dbReference>
<sequence>MNIRTRLSVSFLVVVAANLILFSLAIYFTSAYYRQKDFYTRLVDKARSTARMLSHAVELDARMLRLIDRHNLTALPEEQITVYNRQNQVVYASDDTPDELEATPEVLNQIRQEKEVRFEHDSKEIIGVAYTNQGQELVVIASGYDEYGFAELRHLRTIVSIGLLISLTLVGLTGWFYAGRALRPISDVISQVDSITVSNLNQRVTAGNDHDEIAKLAETFNRLLSRIQTAFDMQRTFVANASHELRTPLTIITGQIEVTLIKPRTVEEHEAKWRTVLDAIRQINRLANDLLQLAQVSVDEVAMAWQEVALDEAIYQAAKMLRDKQPDYQVLFSFDESMETEQPSLIVKGEESLLISAFLNLMENACKFSANQQVEVVLGIDREWATIRFTDRGIGISEKDMPYIYVPFFRAENARQVKGYGIGLPLTRRIVLLHHGFIEVESELNMGTTITVRLPTTTA</sequence>
<dbReference type="InterPro" id="IPR003660">
    <property type="entry name" value="HAMP_dom"/>
</dbReference>
<dbReference type="SUPFAM" id="SSF55874">
    <property type="entry name" value="ATPase domain of HSP90 chaperone/DNA topoisomerase II/histidine kinase"/>
    <property type="match status" value="1"/>
</dbReference>
<comment type="catalytic activity">
    <reaction evidence="1">
        <text>ATP + protein L-histidine = ADP + protein N-phospho-L-histidine.</text>
        <dbReference type="EC" id="2.7.13.3"/>
    </reaction>
</comment>
<dbReference type="PRINTS" id="PR00344">
    <property type="entry name" value="BCTRLSENSOR"/>
</dbReference>
<dbReference type="Pfam" id="PF00672">
    <property type="entry name" value="HAMP"/>
    <property type="match status" value="1"/>
</dbReference>
<dbReference type="GO" id="GO:0016301">
    <property type="term" value="F:kinase activity"/>
    <property type="evidence" value="ECO:0007669"/>
    <property type="project" value="UniProtKB-KW"/>
</dbReference>
<evidence type="ECO:0000313" key="14">
    <source>
        <dbReference type="EMBL" id="GAA4400541.1"/>
    </source>
</evidence>
<keyword evidence="15" id="KW-1185">Reference proteome</keyword>
<dbReference type="Pfam" id="PF02518">
    <property type="entry name" value="HATPase_c"/>
    <property type="match status" value="1"/>
</dbReference>
<evidence type="ECO:0000256" key="10">
    <source>
        <dbReference type="ARBA" id="ARBA00023136"/>
    </source>
</evidence>
<dbReference type="PROSITE" id="PS50885">
    <property type="entry name" value="HAMP"/>
    <property type="match status" value="1"/>
</dbReference>
<evidence type="ECO:0000313" key="15">
    <source>
        <dbReference type="Proteomes" id="UP001500936"/>
    </source>
</evidence>
<gene>
    <name evidence="14" type="ORF">GCM10023187_13840</name>
</gene>
<feature type="transmembrane region" description="Helical" evidence="11">
    <location>
        <begin position="158"/>
        <end position="178"/>
    </location>
</feature>
<dbReference type="InterPro" id="IPR036097">
    <property type="entry name" value="HisK_dim/P_sf"/>
</dbReference>
<dbReference type="PANTHER" id="PTHR45436:SF5">
    <property type="entry name" value="SENSOR HISTIDINE KINASE TRCS"/>
    <property type="match status" value="1"/>
</dbReference>
<dbReference type="RefSeq" id="WP_345265321.1">
    <property type="nucleotide sequence ID" value="NZ_BAABHB010000002.1"/>
</dbReference>
<feature type="transmembrane region" description="Helical" evidence="11">
    <location>
        <begin position="12"/>
        <end position="33"/>
    </location>
</feature>
<dbReference type="SUPFAM" id="SSF158472">
    <property type="entry name" value="HAMP domain-like"/>
    <property type="match status" value="1"/>
</dbReference>
<keyword evidence="8 11" id="KW-1133">Transmembrane helix</keyword>
<organism evidence="14 15">
    <name type="scientific">Nibrella viscosa</name>
    <dbReference type="NCBI Taxonomy" id="1084524"/>
    <lineage>
        <taxon>Bacteria</taxon>
        <taxon>Pseudomonadati</taxon>
        <taxon>Bacteroidota</taxon>
        <taxon>Cytophagia</taxon>
        <taxon>Cytophagales</taxon>
        <taxon>Spirosomataceae</taxon>
        <taxon>Nibrella</taxon>
    </lineage>
</organism>
<dbReference type="InterPro" id="IPR003661">
    <property type="entry name" value="HisK_dim/P_dom"/>
</dbReference>
<dbReference type="InterPro" id="IPR036890">
    <property type="entry name" value="HATPase_C_sf"/>
</dbReference>
<keyword evidence="7 14" id="KW-0418">Kinase</keyword>
<dbReference type="InterPro" id="IPR005467">
    <property type="entry name" value="His_kinase_dom"/>
</dbReference>
<dbReference type="PANTHER" id="PTHR45436">
    <property type="entry name" value="SENSOR HISTIDINE KINASE YKOH"/>
    <property type="match status" value="1"/>
</dbReference>
<dbReference type="SMART" id="SM00304">
    <property type="entry name" value="HAMP"/>
    <property type="match status" value="1"/>
</dbReference>
<evidence type="ECO:0000256" key="8">
    <source>
        <dbReference type="ARBA" id="ARBA00022989"/>
    </source>
</evidence>
<evidence type="ECO:0000256" key="3">
    <source>
        <dbReference type="ARBA" id="ARBA00012438"/>
    </source>
</evidence>
<dbReference type="SMART" id="SM00388">
    <property type="entry name" value="HisKA"/>
    <property type="match status" value="1"/>
</dbReference>
<dbReference type="Gene3D" id="6.10.340.10">
    <property type="match status" value="1"/>
</dbReference>
<accession>A0ABP8K5L5</accession>
<dbReference type="InterPro" id="IPR003594">
    <property type="entry name" value="HATPase_dom"/>
</dbReference>
<feature type="domain" description="Histidine kinase" evidence="12">
    <location>
        <begin position="240"/>
        <end position="458"/>
    </location>
</feature>
<dbReference type="CDD" id="cd06225">
    <property type="entry name" value="HAMP"/>
    <property type="match status" value="1"/>
</dbReference>